<dbReference type="OrthoDB" id="342730at2759"/>
<feature type="region of interest" description="Disordered" evidence="6">
    <location>
        <begin position="398"/>
        <end position="423"/>
    </location>
</feature>
<gene>
    <name evidence="9" type="ORF">KP79_PYT14882</name>
</gene>
<accession>A0A210QU70</accession>
<keyword evidence="3" id="KW-0862">Zinc</keyword>
<evidence type="ECO:0000313" key="10">
    <source>
        <dbReference type="Proteomes" id="UP000242188"/>
    </source>
</evidence>
<dbReference type="GO" id="GO:0008270">
    <property type="term" value="F:zinc ion binding"/>
    <property type="evidence" value="ECO:0007669"/>
    <property type="project" value="UniProtKB-KW"/>
</dbReference>
<keyword evidence="1" id="KW-0479">Metal-binding</keyword>
<dbReference type="AlphaFoldDB" id="A0A210QU70"/>
<reference evidence="9 10" key="1">
    <citation type="journal article" date="2017" name="Nat. Ecol. Evol.">
        <title>Scallop genome provides insights into evolution of bilaterian karyotype and development.</title>
        <authorList>
            <person name="Wang S."/>
            <person name="Zhang J."/>
            <person name="Jiao W."/>
            <person name="Li J."/>
            <person name="Xun X."/>
            <person name="Sun Y."/>
            <person name="Guo X."/>
            <person name="Huan P."/>
            <person name="Dong B."/>
            <person name="Zhang L."/>
            <person name="Hu X."/>
            <person name="Sun X."/>
            <person name="Wang J."/>
            <person name="Zhao C."/>
            <person name="Wang Y."/>
            <person name="Wang D."/>
            <person name="Huang X."/>
            <person name="Wang R."/>
            <person name="Lv J."/>
            <person name="Li Y."/>
            <person name="Zhang Z."/>
            <person name="Liu B."/>
            <person name="Lu W."/>
            <person name="Hui Y."/>
            <person name="Liang J."/>
            <person name="Zhou Z."/>
            <person name="Hou R."/>
            <person name="Li X."/>
            <person name="Liu Y."/>
            <person name="Li H."/>
            <person name="Ning X."/>
            <person name="Lin Y."/>
            <person name="Zhao L."/>
            <person name="Xing Q."/>
            <person name="Dou J."/>
            <person name="Li Y."/>
            <person name="Mao J."/>
            <person name="Guo H."/>
            <person name="Dou H."/>
            <person name="Li T."/>
            <person name="Mu C."/>
            <person name="Jiang W."/>
            <person name="Fu Q."/>
            <person name="Fu X."/>
            <person name="Miao Y."/>
            <person name="Liu J."/>
            <person name="Yu Q."/>
            <person name="Li R."/>
            <person name="Liao H."/>
            <person name="Li X."/>
            <person name="Kong Y."/>
            <person name="Jiang Z."/>
            <person name="Chourrout D."/>
            <person name="Li R."/>
            <person name="Bao Z."/>
        </authorList>
    </citation>
    <scope>NUCLEOTIDE SEQUENCE [LARGE SCALE GENOMIC DNA]</scope>
    <source>
        <strain evidence="9 10">PY_sf001</strain>
    </source>
</reference>
<dbReference type="Gene3D" id="3.30.40.10">
    <property type="entry name" value="Zinc/RING finger domain, C3HC4 (zinc finger)"/>
    <property type="match status" value="1"/>
</dbReference>
<evidence type="ECO:0000256" key="5">
    <source>
        <dbReference type="SAM" id="Coils"/>
    </source>
</evidence>
<evidence type="ECO:0000256" key="1">
    <source>
        <dbReference type="ARBA" id="ARBA00022723"/>
    </source>
</evidence>
<evidence type="ECO:0000256" key="3">
    <source>
        <dbReference type="ARBA" id="ARBA00022833"/>
    </source>
</evidence>
<dbReference type="SUPFAM" id="SSF57845">
    <property type="entry name" value="B-box zinc-binding domain"/>
    <property type="match status" value="1"/>
</dbReference>
<dbReference type="PROSITE" id="PS50089">
    <property type="entry name" value="ZF_RING_2"/>
    <property type="match status" value="1"/>
</dbReference>
<comment type="caution">
    <text evidence="9">The sequence shown here is derived from an EMBL/GenBank/DDBJ whole genome shotgun (WGS) entry which is preliminary data.</text>
</comment>
<feature type="domain" description="RING-type" evidence="7">
    <location>
        <begin position="61"/>
        <end position="120"/>
    </location>
</feature>
<dbReference type="Proteomes" id="UP000242188">
    <property type="component" value="Unassembled WGS sequence"/>
</dbReference>
<dbReference type="SUPFAM" id="SSF57850">
    <property type="entry name" value="RING/U-box"/>
    <property type="match status" value="1"/>
</dbReference>
<feature type="domain" description="B box-type" evidence="8">
    <location>
        <begin position="152"/>
        <end position="196"/>
    </location>
</feature>
<evidence type="ECO:0000256" key="2">
    <source>
        <dbReference type="ARBA" id="ARBA00022771"/>
    </source>
</evidence>
<keyword evidence="2 4" id="KW-0863">Zinc-finger</keyword>
<dbReference type="InterPro" id="IPR000315">
    <property type="entry name" value="Znf_B-box"/>
</dbReference>
<sequence length="423" mass="48437">MASVEDSDGESTKVLSPLHRSAEELEKQFHLLKSFGGSTSSVEKRNIFLEEERFLETFLRCLICRELYDLSDRPPKILPCHHSLCLQCTLKLYQGEVDYHKGQTHGFVPVAVSIVCPTCRKHFISQEEGLRQLPTDHRVIQLIDFVRNTDVQIIQYCTKHQHQHLNFFCEHCCYLVCRDCTILDHKESDGHIVLDIDTAVNKYVQVLDNAMAELQSQNTELKEKRVTVEKAIDTMTRAEEGLTENIRESFNRLRELLEEREKELLGMAALSVNTEKEKLKEKIVEIEDRCKVIDEKCEELQSAKAEKNVDKLYKAQEETKTVKEMPAIGIEDVDSCIQTQFSFNDRDEKYLSTRIKNYGEVDSCTQIETTKPASSSTSTYSSSYAKYGSATYGGSTSYNRYNPSSYSTSSVYGYGSGKSYYRP</sequence>
<dbReference type="SMART" id="SM00184">
    <property type="entry name" value="RING"/>
    <property type="match status" value="1"/>
</dbReference>
<evidence type="ECO:0000259" key="7">
    <source>
        <dbReference type="PROSITE" id="PS50089"/>
    </source>
</evidence>
<evidence type="ECO:0000313" key="9">
    <source>
        <dbReference type="EMBL" id="OWF52298.1"/>
    </source>
</evidence>
<dbReference type="PROSITE" id="PS50119">
    <property type="entry name" value="ZF_BBOX"/>
    <property type="match status" value="1"/>
</dbReference>
<keyword evidence="10" id="KW-1185">Reference proteome</keyword>
<name>A0A210QU70_MIZYE</name>
<dbReference type="PANTHER" id="PTHR25462:SF296">
    <property type="entry name" value="MEIOTIC P26, ISOFORM F"/>
    <property type="match status" value="1"/>
</dbReference>
<keyword evidence="5" id="KW-0175">Coiled coil</keyword>
<feature type="coiled-coil region" evidence="5">
    <location>
        <begin position="200"/>
        <end position="303"/>
    </location>
</feature>
<dbReference type="InterPro" id="IPR013083">
    <property type="entry name" value="Znf_RING/FYVE/PHD"/>
</dbReference>
<organism evidence="9 10">
    <name type="scientific">Mizuhopecten yessoensis</name>
    <name type="common">Japanese scallop</name>
    <name type="synonym">Patinopecten yessoensis</name>
    <dbReference type="NCBI Taxonomy" id="6573"/>
    <lineage>
        <taxon>Eukaryota</taxon>
        <taxon>Metazoa</taxon>
        <taxon>Spiralia</taxon>
        <taxon>Lophotrochozoa</taxon>
        <taxon>Mollusca</taxon>
        <taxon>Bivalvia</taxon>
        <taxon>Autobranchia</taxon>
        <taxon>Pteriomorphia</taxon>
        <taxon>Pectinida</taxon>
        <taxon>Pectinoidea</taxon>
        <taxon>Pectinidae</taxon>
        <taxon>Mizuhopecten</taxon>
    </lineage>
</organism>
<evidence type="ECO:0000259" key="8">
    <source>
        <dbReference type="PROSITE" id="PS50119"/>
    </source>
</evidence>
<dbReference type="PANTHER" id="PTHR25462">
    <property type="entry name" value="BONUS, ISOFORM C-RELATED"/>
    <property type="match status" value="1"/>
</dbReference>
<dbReference type="EMBL" id="NEDP02001843">
    <property type="protein sequence ID" value="OWF52298.1"/>
    <property type="molecule type" value="Genomic_DNA"/>
</dbReference>
<evidence type="ECO:0000256" key="6">
    <source>
        <dbReference type="SAM" id="MobiDB-lite"/>
    </source>
</evidence>
<dbReference type="Pfam" id="PF00643">
    <property type="entry name" value="zf-B_box"/>
    <property type="match status" value="1"/>
</dbReference>
<dbReference type="InterPro" id="IPR001841">
    <property type="entry name" value="Znf_RING"/>
</dbReference>
<evidence type="ECO:0000256" key="4">
    <source>
        <dbReference type="PROSITE-ProRule" id="PRU00024"/>
    </source>
</evidence>
<protein>
    <submittedName>
        <fullName evidence="9">Tripartite motif-containing protein 2</fullName>
    </submittedName>
</protein>
<dbReference type="Gene3D" id="3.30.160.60">
    <property type="entry name" value="Classic Zinc Finger"/>
    <property type="match status" value="1"/>
</dbReference>
<dbReference type="Pfam" id="PF14634">
    <property type="entry name" value="zf-RING_5"/>
    <property type="match status" value="1"/>
</dbReference>
<proteinExistence type="predicted"/>
<dbReference type="InterPro" id="IPR047153">
    <property type="entry name" value="TRIM45/56/19-like"/>
</dbReference>